<organism evidence="2 3">
    <name type="scientific">Lactarius akahatsu</name>
    <dbReference type="NCBI Taxonomy" id="416441"/>
    <lineage>
        <taxon>Eukaryota</taxon>
        <taxon>Fungi</taxon>
        <taxon>Dikarya</taxon>
        <taxon>Basidiomycota</taxon>
        <taxon>Agaricomycotina</taxon>
        <taxon>Agaricomycetes</taxon>
        <taxon>Russulales</taxon>
        <taxon>Russulaceae</taxon>
        <taxon>Lactarius</taxon>
    </lineage>
</organism>
<proteinExistence type="predicted"/>
<evidence type="ECO:0000313" key="2">
    <source>
        <dbReference type="EMBL" id="KAH8989051.1"/>
    </source>
</evidence>
<feature type="chain" id="PRO_5041932292" evidence="1">
    <location>
        <begin position="20"/>
        <end position="137"/>
    </location>
</feature>
<dbReference type="EMBL" id="JAKELL010000039">
    <property type="protein sequence ID" value="KAH8989051.1"/>
    <property type="molecule type" value="Genomic_DNA"/>
</dbReference>
<evidence type="ECO:0000256" key="1">
    <source>
        <dbReference type="SAM" id="SignalP"/>
    </source>
</evidence>
<name>A0AAD4LGZ0_9AGAM</name>
<gene>
    <name evidence="2" type="ORF">EDB92DRAFT_892011</name>
</gene>
<evidence type="ECO:0000313" key="3">
    <source>
        <dbReference type="Proteomes" id="UP001201163"/>
    </source>
</evidence>
<dbReference type="AlphaFoldDB" id="A0AAD4LGZ0"/>
<feature type="signal peptide" evidence="1">
    <location>
        <begin position="1"/>
        <end position="19"/>
    </location>
</feature>
<accession>A0AAD4LGZ0</accession>
<keyword evidence="3" id="KW-1185">Reference proteome</keyword>
<reference evidence="2" key="1">
    <citation type="submission" date="2022-01" db="EMBL/GenBank/DDBJ databases">
        <title>Comparative genomics reveals a dynamic genome evolution in the ectomycorrhizal milk-cap (Lactarius) mushrooms.</title>
        <authorList>
            <consortium name="DOE Joint Genome Institute"/>
            <person name="Lebreton A."/>
            <person name="Tang N."/>
            <person name="Kuo A."/>
            <person name="LaButti K."/>
            <person name="Drula E."/>
            <person name="Barry K."/>
            <person name="Clum A."/>
            <person name="Lipzen A."/>
            <person name="Mousain D."/>
            <person name="Ng V."/>
            <person name="Wang R."/>
            <person name="Wang X."/>
            <person name="Dai Y."/>
            <person name="Henrissat B."/>
            <person name="Grigoriev I.V."/>
            <person name="Guerin-Laguette A."/>
            <person name="Yu F."/>
            <person name="Martin F.M."/>
        </authorList>
    </citation>
    <scope>NUCLEOTIDE SEQUENCE</scope>
    <source>
        <strain evidence="2">QP</strain>
    </source>
</reference>
<dbReference type="Proteomes" id="UP001201163">
    <property type="component" value="Unassembled WGS sequence"/>
</dbReference>
<sequence>MQFFTALLSALVLAVSTTATPIHVAERSELIVYSPTITSPTEGAIWPILSQQVVKWSTSGIPRDAQNNTGSILLGYLEDGDDSEHLDYEHPLAEGFFLTAGSQIITVPNVPLKDTYIIAVMGDSGNSSPKISIVHGA</sequence>
<keyword evidence="1" id="KW-0732">Signal</keyword>
<comment type="caution">
    <text evidence="2">The sequence shown here is derived from an EMBL/GenBank/DDBJ whole genome shotgun (WGS) entry which is preliminary data.</text>
</comment>
<protein>
    <submittedName>
        <fullName evidence="2">Uncharacterized protein</fullName>
    </submittedName>
</protein>